<dbReference type="InterPro" id="IPR049236">
    <property type="entry name" value="DUF6850"/>
</dbReference>
<dbReference type="EMBL" id="FOVD01000001">
    <property type="protein sequence ID" value="SFN14755.1"/>
    <property type="molecule type" value="Genomic_DNA"/>
</dbReference>
<feature type="chain" id="PRO_5011641873" description="DUF6850 domain-containing protein" evidence="1">
    <location>
        <begin position="22"/>
        <end position="507"/>
    </location>
</feature>
<feature type="domain" description="DUF6850" evidence="2">
    <location>
        <begin position="49"/>
        <end position="507"/>
    </location>
</feature>
<dbReference type="Proteomes" id="UP000198769">
    <property type="component" value="Unassembled WGS sequence"/>
</dbReference>
<evidence type="ECO:0000313" key="4">
    <source>
        <dbReference type="Proteomes" id="UP000198769"/>
    </source>
</evidence>
<keyword evidence="4" id="KW-1185">Reference proteome</keyword>
<dbReference type="AlphaFoldDB" id="A0A1I4WMK6"/>
<evidence type="ECO:0000313" key="3">
    <source>
        <dbReference type="EMBL" id="SFN14755.1"/>
    </source>
</evidence>
<dbReference type="RefSeq" id="WP_090023766.1">
    <property type="nucleotide sequence ID" value="NZ_FOVD01000001.1"/>
</dbReference>
<name>A0A1I4WMK6_CHROL</name>
<reference evidence="4" key="1">
    <citation type="submission" date="2016-10" db="EMBL/GenBank/DDBJ databases">
        <authorList>
            <person name="Varghese N."/>
            <person name="Submissions S."/>
        </authorList>
    </citation>
    <scope>NUCLEOTIDE SEQUENCE [LARGE SCALE GENOMIC DNA]</scope>
    <source>
        <strain evidence="4">DSM 25575</strain>
    </source>
</reference>
<dbReference type="Pfam" id="PF21012">
    <property type="entry name" value="DUF6850"/>
    <property type="match status" value="1"/>
</dbReference>
<sequence>MLHTKGFFFLLLIGFSLTAKAQDSLSLFKTLNNQYSTERHFKNNFYYNPASMSDYSSASFSEFNAGYHSNNEKSYRQQLGSGSKGLTVEAKSFQKLKPNRYVWGNAGYQNLKINSVNWNETLDYDRVAPYITSDSVGGKLNLERYQFAGGYLQKLNRWTFAGQVSYSAQLGYRSKDPRMRSTTSDLKINAGLNYKVFKAYEIGIFGELNKYTQNNSVNFQSLLGRPYVYQMSGFGFSNYLFNGGTFPKNTFEEFTYKGGLQISGNGGQDFYLQASAGTGNNKKSYNDGTNTFFDISDLKNESLEIEGAKFFTVYEKHRLGLLVNYRAARNTGSEYGYSLNTVALTQIFKRESYRRENYETTIKGFYQYTKDNFSVTAIPFFGREEIKERRLFPDAGQKFIYSYFGINADLKQQINDRQMVTFQPYFSARKVSKSINALATTPNAGVNEWMLHDFNFQASDITTFGASVRYDFKLEKLPAFFVSVQYQSQKIQKKNNNFAGGSIGITF</sequence>
<proteinExistence type="predicted"/>
<accession>A0A1I4WMK6</accession>
<evidence type="ECO:0000256" key="1">
    <source>
        <dbReference type="SAM" id="SignalP"/>
    </source>
</evidence>
<keyword evidence="1" id="KW-0732">Signal</keyword>
<protein>
    <recommendedName>
        <fullName evidence="2">DUF6850 domain-containing protein</fullName>
    </recommendedName>
</protein>
<feature type="signal peptide" evidence="1">
    <location>
        <begin position="1"/>
        <end position="21"/>
    </location>
</feature>
<dbReference type="OrthoDB" id="1025008at2"/>
<gene>
    <name evidence="3" type="ORF">SAMN05421594_1363</name>
</gene>
<evidence type="ECO:0000259" key="2">
    <source>
        <dbReference type="Pfam" id="PF21012"/>
    </source>
</evidence>
<organism evidence="3 4">
    <name type="scientific">Chryseobacterium oleae</name>
    <dbReference type="NCBI Taxonomy" id="491207"/>
    <lineage>
        <taxon>Bacteria</taxon>
        <taxon>Pseudomonadati</taxon>
        <taxon>Bacteroidota</taxon>
        <taxon>Flavobacteriia</taxon>
        <taxon>Flavobacteriales</taxon>
        <taxon>Weeksellaceae</taxon>
        <taxon>Chryseobacterium group</taxon>
        <taxon>Chryseobacterium</taxon>
    </lineage>
</organism>